<dbReference type="PANTHER" id="PTHR35829:SF3">
    <property type="entry name" value="OS05G0470900 PROTEIN"/>
    <property type="match status" value="1"/>
</dbReference>
<feature type="compositionally biased region" description="Basic and acidic residues" evidence="1">
    <location>
        <begin position="166"/>
        <end position="182"/>
    </location>
</feature>
<name>A0A8J5FLL4_ZINOF</name>
<protein>
    <submittedName>
        <fullName evidence="2">Uncharacterized protein</fullName>
    </submittedName>
</protein>
<dbReference type="InterPro" id="IPR007789">
    <property type="entry name" value="DUF688"/>
</dbReference>
<dbReference type="Proteomes" id="UP000734854">
    <property type="component" value="Unassembled WGS sequence"/>
</dbReference>
<comment type="caution">
    <text evidence="2">The sequence shown here is derived from an EMBL/GenBank/DDBJ whole genome shotgun (WGS) entry which is preliminary data.</text>
</comment>
<feature type="compositionally biased region" description="Gly residues" evidence="1">
    <location>
        <begin position="301"/>
        <end position="310"/>
    </location>
</feature>
<dbReference type="PANTHER" id="PTHR35829">
    <property type="entry name" value="OS05G0470900 PROTEIN"/>
    <property type="match status" value="1"/>
</dbReference>
<dbReference type="EMBL" id="JACMSC010000014">
    <property type="protein sequence ID" value="KAG6489899.1"/>
    <property type="molecule type" value="Genomic_DNA"/>
</dbReference>
<keyword evidence="3" id="KW-1185">Reference proteome</keyword>
<organism evidence="2 3">
    <name type="scientific">Zingiber officinale</name>
    <name type="common">Ginger</name>
    <name type="synonym">Amomum zingiber</name>
    <dbReference type="NCBI Taxonomy" id="94328"/>
    <lineage>
        <taxon>Eukaryota</taxon>
        <taxon>Viridiplantae</taxon>
        <taxon>Streptophyta</taxon>
        <taxon>Embryophyta</taxon>
        <taxon>Tracheophyta</taxon>
        <taxon>Spermatophyta</taxon>
        <taxon>Magnoliopsida</taxon>
        <taxon>Liliopsida</taxon>
        <taxon>Zingiberales</taxon>
        <taxon>Zingiberaceae</taxon>
        <taxon>Zingiber</taxon>
    </lineage>
</organism>
<evidence type="ECO:0000313" key="2">
    <source>
        <dbReference type="EMBL" id="KAG6489899.1"/>
    </source>
</evidence>
<feature type="region of interest" description="Disordered" evidence="1">
    <location>
        <begin position="161"/>
        <end position="182"/>
    </location>
</feature>
<proteinExistence type="predicted"/>
<evidence type="ECO:0000313" key="3">
    <source>
        <dbReference type="Proteomes" id="UP000734854"/>
    </source>
</evidence>
<feature type="region of interest" description="Disordered" evidence="1">
    <location>
        <begin position="55"/>
        <end position="87"/>
    </location>
</feature>
<sequence length="616" mass="67781">MDTATDQHALPSPPLVLHAPLISTRRSSTSLCHNALAHSTSALRLRVPFSWETSPGVPRSRVNGSDSDNPPPPKLPPGRRWADDDEDETNRKLVRVLGYDPYASGSSEEGEEDLFSDALEKISTSDRFDVACRLSSFGAYKSPGFIMDRFLPAANALAKSSVRSLDGGRRGRRDSSPSHQLQREAICRARLKQRPSVLANDPRRDVLPPLDPYAEARAESPSMACGLMLFFPWSFKPTVCGFKSPARTTGTPRSVSGLCSTPNKLYTGNYVDQGTSSITFKSPLRARNLSDGWSSDEEDNGGGSRGGGGRYVEKLSVKVRHSHGWRMPFLDTSRLSSTASRVEKWKDKARITRVGGNDAERKERRSNEVVAPAPESRRSHSSRRPYILKAWVPQMKLDLSDIQLDFAHILVGMHITGDFPNSIILEDESRNQITHNVEYEWKAIFLNKVWEEKVKHPVKTASANLVTTNDVIFAISSTACEIAAMTVSFAKMATNKDKVILLIATSSGSHESRSIPTSKIDVVISAPLTGSIPVTIPPSTGVIDEGRTQSVVKPPDRGNDWLLECGILLLFDGSKINFTVEKVTTQYPHCKALLGSKTFLWTLVYDSNSLVNHAAL</sequence>
<accession>A0A8J5FLL4</accession>
<dbReference type="Pfam" id="PF05097">
    <property type="entry name" value="DUF688"/>
    <property type="match status" value="1"/>
</dbReference>
<dbReference type="AlphaFoldDB" id="A0A8J5FLL4"/>
<feature type="region of interest" description="Disordered" evidence="1">
    <location>
        <begin position="289"/>
        <end position="311"/>
    </location>
</feature>
<evidence type="ECO:0000256" key="1">
    <source>
        <dbReference type="SAM" id="MobiDB-lite"/>
    </source>
</evidence>
<feature type="region of interest" description="Disordered" evidence="1">
    <location>
        <begin position="353"/>
        <end position="379"/>
    </location>
</feature>
<gene>
    <name evidence="2" type="ORF">ZIOFF_051180</name>
</gene>
<feature type="compositionally biased region" description="Basic and acidic residues" evidence="1">
    <location>
        <begin position="358"/>
        <end position="367"/>
    </location>
</feature>
<reference evidence="2 3" key="1">
    <citation type="submission" date="2020-08" db="EMBL/GenBank/DDBJ databases">
        <title>Plant Genome Project.</title>
        <authorList>
            <person name="Zhang R.-G."/>
        </authorList>
    </citation>
    <scope>NUCLEOTIDE SEQUENCE [LARGE SCALE GENOMIC DNA]</scope>
    <source>
        <tissue evidence="2">Rhizome</tissue>
    </source>
</reference>